<evidence type="ECO:0000313" key="2">
    <source>
        <dbReference type="EMBL" id="CAH3161284.1"/>
    </source>
</evidence>
<organism evidence="2 3">
    <name type="scientific">Pocillopora meandrina</name>
    <dbReference type="NCBI Taxonomy" id="46732"/>
    <lineage>
        <taxon>Eukaryota</taxon>
        <taxon>Metazoa</taxon>
        <taxon>Cnidaria</taxon>
        <taxon>Anthozoa</taxon>
        <taxon>Hexacorallia</taxon>
        <taxon>Scleractinia</taxon>
        <taxon>Astrocoeniina</taxon>
        <taxon>Pocilloporidae</taxon>
        <taxon>Pocillopora</taxon>
    </lineage>
</organism>
<protein>
    <submittedName>
        <fullName evidence="2">Uncharacterized protein</fullName>
    </submittedName>
</protein>
<sequence>MLLKSGSRLPKNDRLTQSTGELDVTSTYLAKGPQRDCSTLPSYRRPPSYEEASKQKDRVMMIEPRPSTSTSGRQKRRKSPPEDRAEEASVAPSEMRSNQDGHRSDKDKGP</sequence>
<feature type="region of interest" description="Disordered" evidence="1">
    <location>
        <begin position="1"/>
        <end position="110"/>
    </location>
</feature>
<accession>A0AAU9XXW6</accession>
<dbReference type="Proteomes" id="UP001159428">
    <property type="component" value="Unassembled WGS sequence"/>
</dbReference>
<evidence type="ECO:0000256" key="1">
    <source>
        <dbReference type="SAM" id="MobiDB-lite"/>
    </source>
</evidence>
<dbReference type="EMBL" id="CALNXJ010000079">
    <property type="protein sequence ID" value="CAH3161284.1"/>
    <property type="molecule type" value="Genomic_DNA"/>
</dbReference>
<gene>
    <name evidence="2" type="ORF">PMEA_00032865</name>
</gene>
<name>A0AAU9XXW6_9CNID</name>
<feature type="compositionally biased region" description="Polar residues" evidence="1">
    <location>
        <begin position="15"/>
        <end position="28"/>
    </location>
</feature>
<feature type="compositionally biased region" description="Basic and acidic residues" evidence="1">
    <location>
        <begin position="97"/>
        <end position="110"/>
    </location>
</feature>
<evidence type="ECO:0000313" key="3">
    <source>
        <dbReference type="Proteomes" id="UP001159428"/>
    </source>
</evidence>
<comment type="caution">
    <text evidence="2">The sequence shown here is derived from an EMBL/GenBank/DDBJ whole genome shotgun (WGS) entry which is preliminary data.</text>
</comment>
<reference evidence="2 3" key="1">
    <citation type="submission" date="2022-05" db="EMBL/GenBank/DDBJ databases">
        <authorList>
            <consortium name="Genoscope - CEA"/>
            <person name="William W."/>
        </authorList>
    </citation>
    <scope>NUCLEOTIDE SEQUENCE [LARGE SCALE GENOMIC DNA]</scope>
</reference>
<dbReference type="AlphaFoldDB" id="A0AAU9XXW6"/>
<feature type="non-terminal residue" evidence="2">
    <location>
        <position position="110"/>
    </location>
</feature>
<keyword evidence="3" id="KW-1185">Reference proteome</keyword>
<proteinExistence type="predicted"/>
<feature type="compositionally biased region" description="Basic and acidic residues" evidence="1">
    <location>
        <begin position="47"/>
        <end position="60"/>
    </location>
</feature>